<evidence type="ECO:0000313" key="2">
    <source>
        <dbReference type="Proteomes" id="UP000315759"/>
    </source>
</evidence>
<keyword evidence="2" id="KW-1185">Reference proteome</keyword>
<comment type="caution">
    <text evidence="1">The sequence shown here is derived from an EMBL/GenBank/DDBJ whole genome shotgun (WGS) entry which is preliminary data.</text>
</comment>
<dbReference type="Proteomes" id="UP000315759">
    <property type="component" value="Unassembled WGS sequence"/>
</dbReference>
<dbReference type="EMBL" id="VIFX01000054">
    <property type="protein sequence ID" value="TQR82966.1"/>
    <property type="molecule type" value="Genomic_DNA"/>
</dbReference>
<gene>
    <name evidence="1" type="ORF">D8S82_29325</name>
</gene>
<name>A0A544VSK1_9MYCO</name>
<organism evidence="1 2">
    <name type="scientific">Mycolicibacterium hodleri</name>
    <dbReference type="NCBI Taxonomy" id="49897"/>
    <lineage>
        <taxon>Bacteria</taxon>
        <taxon>Bacillati</taxon>
        <taxon>Actinomycetota</taxon>
        <taxon>Actinomycetes</taxon>
        <taxon>Mycobacteriales</taxon>
        <taxon>Mycobacteriaceae</taxon>
        <taxon>Mycolicibacterium</taxon>
    </lineage>
</organism>
<protein>
    <submittedName>
        <fullName evidence="1">Uncharacterized protein</fullName>
    </submittedName>
</protein>
<reference evidence="1 2" key="1">
    <citation type="submission" date="2018-10" db="EMBL/GenBank/DDBJ databases">
        <title>Draft genome of Mycobacterium hodleri strain B.</title>
        <authorList>
            <person name="Amande T.J."/>
            <person name="Mcgenity T.J."/>
        </authorList>
    </citation>
    <scope>NUCLEOTIDE SEQUENCE [LARGE SCALE GENOMIC DNA]</scope>
    <source>
        <strain evidence="1 2">B</strain>
    </source>
</reference>
<dbReference type="RefSeq" id="WP_142555459.1">
    <property type="nucleotide sequence ID" value="NZ_VIFX01000054.1"/>
</dbReference>
<dbReference type="AlphaFoldDB" id="A0A544VSK1"/>
<sequence length="83" mass="9404">MSSSEEGPATTTTDLRSELAEITAAAGWDRRIDDRVDIYLRGQTRVRVIWRGDDAISGASRFQEDNLETYSRDLKTVKGWLAR</sequence>
<accession>A0A544VSK1</accession>
<evidence type="ECO:0000313" key="1">
    <source>
        <dbReference type="EMBL" id="TQR82966.1"/>
    </source>
</evidence>
<proteinExistence type="predicted"/>